<keyword evidence="1" id="KW-0597">Phosphoprotein</keyword>
<proteinExistence type="predicted"/>
<dbReference type="PANTHER" id="PTHR37299:SF1">
    <property type="entry name" value="STAGE 0 SPORULATION PROTEIN A HOMOLOG"/>
    <property type="match status" value="1"/>
</dbReference>
<dbReference type="EMBL" id="FTOR01000007">
    <property type="protein sequence ID" value="SIT26973.1"/>
    <property type="molecule type" value="Genomic_DNA"/>
</dbReference>
<dbReference type="PROSITE" id="PS50110">
    <property type="entry name" value="RESPONSE_REGULATORY"/>
    <property type="match status" value="1"/>
</dbReference>
<dbReference type="InterPro" id="IPR007492">
    <property type="entry name" value="LytTR_DNA-bd_dom"/>
</dbReference>
<dbReference type="GO" id="GO:0000156">
    <property type="term" value="F:phosphorelay response regulator activity"/>
    <property type="evidence" value="ECO:0007669"/>
    <property type="project" value="InterPro"/>
</dbReference>
<dbReference type="Pfam" id="PF04397">
    <property type="entry name" value="LytTR"/>
    <property type="match status" value="1"/>
</dbReference>
<evidence type="ECO:0000259" key="2">
    <source>
        <dbReference type="PROSITE" id="PS50110"/>
    </source>
</evidence>
<gene>
    <name evidence="4" type="ORF">SAMN05421788_107103</name>
</gene>
<dbReference type="Gene3D" id="2.40.50.1020">
    <property type="entry name" value="LytTr DNA-binding domain"/>
    <property type="match status" value="1"/>
</dbReference>
<dbReference type="OrthoDB" id="2168082at2"/>
<evidence type="ECO:0000256" key="1">
    <source>
        <dbReference type="PROSITE-ProRule" id="PRU00169"/>
    </source>
</evidence>
<sequence length="244" mass="28299">MMNCIIVEDEPLVRKQIEGYIERIPFLHLVGTARNPIIAKAILQTEVVDLIFLDIKMPQMSGIEFLQRHDVFQQVIFITAYPEYALKGFELNVTDYLMKPVTFERFTKACEKAKVKIYGSLTVKNNREHPDYLYVKCDNCLEKIAFVDILFIESMLNYVQIVTTERKYTVYSSLKAIKGHLPQSLFLKIHKSYIVALHHISTFGQSQVQVAGHKLPISRRNLQTIKQYLTTIQQNPLYISPQTK</sequence>
<protein>
    <submittedName>
        <fullName evidence="4">Two component transcriptional regulator, LytTR family</fullName>
    </submittedName>
</protein>
<dbReference type="InterPro" id="IPR011006">
    <property type="entry name" value="CheY-like_superfamily"/>
</dbReference>
<dbReference type="InterPro" id="IPR046947">
    <property type="entry name" value="LytR-like"/>
</dbReference>
<dbReference type="SMART" id="SM00850">
    <property type="entry name" value="LytTR"/>
    <property type="match status" value="1"/>
</dbReference>
<feature type="domain" description="HTH LytTR-type" evidence="3">
    <location>
        <begin position="133"/>
        <end position="231"/>
    </location>
</feature>
<evidence type="ECO:0000313" key="5">
    <source>
        <dbReference type="Proteomes" id="UP000186917"/>
    </source>
</evidence>
<dbReference type="InterPro" id="IPR001789">
    <property type="entry name" value="Sig_transdc_resp-reg_receiver"/>
</dbReference>
<name>A0A1N7QVQ8_9BACT</name>
<dbReference type="SMART" id="SM00448">
    <property type="entry name" value="REC"/>
    <property type="match status" value="1"/>
</dbReference>
<dbReference type="PANTHER" id="PTHR37299">
    <property type="entry name" value="TRANSCRIPTIONAL REGULATOR-RELATED"/>
    <property type="match status" value="1"/>
</dbReference>
<dbReference type="SUPFAM" id="SSF52172">
    <property type="entry name" value="CheY-like"/>
    <property type="match status" value="1"/>
</dbReference>
<evidence type="ECO:0000313" key="4">
    <source>
        <dbReference type="EMBL" id="SIT26973.1"/>
    </source>
</evidence>
<evidence type="ECO:0000259" key="3">
    <source>
        <dbReference type="PROSITE" id="PS50930"/>
    </source>
</evidence>
<dbReference type="Gene3D" id="3.40.50.2300">
    <property type="match status" value="1"/>
</dbReference>
<dbReference type="GO" id="GO:0003677">
    <property type="term" value="F:DNA binding"/>
    <property type="evidence" value="ECO:0007669"/>
    <property type="project" value="InterPro"/>
</dbReference>
<organism evidence="4 5">
    <name type="scientific">Filimonas lacunae</name>
    <dbReference type="NCBI Taxonomy" id="477680"/>
    <lineage>
        <taxon>Bacteria</taxon>
        <taxon>Pseudomonadati</taxon>
        <taxon>Bacteroidota</taxon>
        <taxon>Chitinophagia</taxon>
        <taxon>Chitinophagales</taxon>
        <taxon>Chitinophagaceae</taxon>
        <taxon>Filimonas</taxon>
    </lineage>
</organism>
<dbReference type="Pfam" id="PF00072">
    <property type="entry name" value="Response_reg"/>
    <property type="match status" value="1"/>
</dbReference>
<dbReference type="AlphaFoldDB" id="A0A1N7QVQ8"/>
<dbReference type="Proteomes" id="UP000186917">
    <property type="component" value="Unassembled WGS sequence"/>
</dbReference>
<dbReference type="RefSeq" id="WP_076380701.1">
    <property type="nucleotide sequence ID" value="NZ_AP017422.1"/>
</dbReference>
<accession>A0A1N7QVQ8</accession>
<reference evidence="5" key="1">
    <citation type="submission" date="2017-01" db="EMBL/GenBank/DDBJ databases">
        <authorList>
            <person name="Varghese N."/>
            <person name="Submissions S."/>
        </authorList>
    </citation>
    <scope>NUCLEOTIDE SEQUENCE [LARGE SCALE GENOMIC DNA]</scope>
    <source>
        <strain evidence="5">DSM 21054</strain>
    </source>
</reference>
<keyword evidence="5" id="KW-1185">Reference proteome</keyword>
<dbReference type="STRING" id="477680.SAMN05421788_107103"/>
<feature type="domain" description="Response regulatory" evidence="2">
    <location>
        <begin position="3"/>
        <end position="114"/>
    </location>
</feature>
<dbReference type="PROSITE" id="PS50930">
    <property type="entry name" value="HTH_LYTTR"/>
    <property type="match status" value="1"/>
</dbReference>
<feature type="modified residue" description="4-aspartylphosphate" evidence="1">
    <location>
        <position position="54"/>
    </location>
</feature>